<evidence type="ECO:0000256" key="2">
    <source>
        <dbReference type="SAM" id="Phobius"/>
    </source>
</evidence>
<evidence type="ECO:0000313" key="4">
    <source>
        <dbReference type="Proteomes" id="UP000226079"/>
    </source>
</evidence>
<evidence type="ECO:0000256" key="1">
    <source>
        <dbReference type="SAM" id="MobiDB-lite"/>
    </source>
</evidence>
<dbReference type="AlphaFoldDB" id="A0A2A9CWD2"/>
<comment type="caution">
    <text evidence="3">The sequence shown here is derived from an EMBL/GenBank/DDBJ whole genome shotgun (WGS) entry which is preliminary data.</text>
</comment>
<feature type="compositionally biased region" description="Low complexity" evidence="1">
    <location>
        <begin position="75"/>
        <end position="100"/>
    </location>
</feature>
<name>A0A2A9CWD2_9ACTN</name>
<dbReference type="EMBL" id="PDJC01000001">
    <property type="protein sequence ID" value="PFG18441.1"/>
    <property type="molecule type" value="Genomic_DNA"/>
</dbReference>
<keyword evidence="2" id="KW-0812">Transmembrane</keyword>
<protein>
    <submittedName>
        <fullName evidence="3">Uncharacterized protein</fullName>
    </submittedName>
</protein>
<organism evidence="3 4">
    <name type="scientific">Propionicimonas paludicola</name>
    <dbReference type="NCBI Taxonomy" id="185243"/>
    <lineage>
        <taxon>Bacteria</taxon>
        <taxon>Bacillati</taxon>
        <taxon>Actinomycetota</taxon>
        <taxon>Actinomycetes</taxon>
        <taxon>Propionibacteriales</taxon>
        <taxon>Nocardioidaceae</taxon>
        <taxon>Propionicimonas</taxon>
    </lineage>
</organism>
<evidence type="ECO:0000313" key="3">
    <source>
        <dbReference type="EMBL" id="PFG18441.1"/>
    </source>
</evidence>
<gene>
    <name evidence="3" type="ORF">ATK74_3030</name>
</gene>
<sequence length="381" mass="38421">MNDLEELLRTDLARAAEPIDSGLDANDLLATGQRARRSRAMRVGAGLTAVLVTVAGLGLAVAATVANGGRAPVLATPSPAPSVSVTPSVSSATPSVSPTSGDTVPGKATFDLTGFGMNKTHSPFDQLVVVAKPTGTGMTSITATGSKLGQADQQTTAQIEAGRTSAAFVALGKRVVVTLVPGTATRAGLSTGLNVGLRASDTKVLPGTGLSALVTVFERGVAEPTKDVGVIWQTPDGSLYSTSGAEVPSAEVTVAGARTRVYRSEEIGELGLWGDGGTFSGTSMAIKDATPSSLIGGGVGHCGEVPPTGCTWANFVALPPGTTKLQLTLNPKAPDSDWTSATLSDGWVMVVAVNHASEETSTVVVSADYVDASGKAVHLGK</sequence>
<feature type="region of interest" description="Disordered" evidence="1">
    <location>
        <begin position="75"/>
        <end position="104"/>
    </location>
</feature>
<proteinExistence type="predicted"/>
<reference evidence="3 4" key="1">
    <citation type="submission" date="2017-10" db="EMBL/GenBank/DDBJ databases">
        <title>Sequencing the genomes of 1000 actinobacteria strains.</title>
        <authorList>
            <person name="Klenk H.-P."/>
        </authorList>
    </citation>
    <scope>NUCLEOTIDE SEQUENCE [LARGE SCALE GENOMIC DNA]</scope>
    <source>
        <strain evidence="3 4">DSM 15597</strain>
    </source>
</reference>
<dbReference type="Proteomes" id="UP000226079">
    <property type="component" value="Unassembled WGS sequence"/>
</dbReference>
<keyword evidence="2" id="KW-1133">Transmembrane helix</keyword>
<dbReference type="RefSeq" id="WP_098461800.1">
    <property type="nucleotide sequence ID" value="NZ_PDJC01000001.1"/>
</dbReference>
<keyword evidence="4" id="KW-1185">Reference proteome</keyword>
<keyword evidence="2" id="KW-0472">Membrane</keyword>
<feature type="transmembrane region" description="Helical" evidence="2">
    <location>
        <begin position="43"/>
        <end position="66"/>
    </location>
</feature>
<accession>A0A2A9CWD2</accession>